<dbReference type="PANTHER" id="PTHR47396:SF1">
    <property type="entry name" value="ATP-DEPENDENT HELICASE IRC3-RELATED"/>
    <property type="match status" value="1"/>
</dbReference>
<dbReference type="GO" id="GO:0005524">
    <property type="term" value="F:ATP binding"/>
    <property type="evidence" value="ECO:0007669"/>
    <property type="project" value="InterPro"/>
</dbReference>
<proteinExistence type="predicted"/>
<sequence>VYLRIKCEPSVAKELSEFFTYEVPNAKFMPSVRKRYWDGKIRLYNTGTGKIYLGLLPYVRRFLAEQGYKIQYGEGITPPRKLSKALTTKFVKSLENGFEARNYQIDAVHNILERDRGLILSPTGSGKSFIIYALVRYYKEKLKDKKILIVVPTTSLVEQMYSDFNDYGWEVDKYCHRLYAGFDKETTKEVVISTWQSIFKKSKTYFNQFGTVII</sequence>
<feature type="non-terminal residue" evidence="2">
    <location>
        <position position="214"/>
    </location>
</feature>
<dbReference type="GO" id="GO:0003677">
    <property type="term" value="F:DNA binding"/>
    <property type="evidence" value="ECO:0007669"/>
    <property type="project" value="InterPro"/>
</dbReference>
<dbReference type="InterPro" id="IPR050742">
    <property type="entry name" value="Helicase_Restrict-Modif_Enz"/>
</dbReference>
<dbReference type="GO" id="GO:0016787">
    <property type="term" value="F:hydrolase activity"/>
    <property type="evidence" value="ECO:0007669"/>
    <property type="project" value="InterPro"/>
</dbReference>
<dbReference type="AlphaFoldDB" id="A0A382PZD8"/>
<dbReference type="InterPro" id="IPR049409">
    <property type="entry name" value="UvsW_N"/>
</dbReference>
<dbReference type="PANTHER" id="PTHR47396">
    <property type="entry name" value="TYPE I RESTRICTION ENZYME ECOKI R PROTEIN"/>
    <property type="match status" value="1"/>
</dbReference>
<dbReference type="SUPFAM" id="SSF52540">
    <property type="entry name" value="P-loop containing nucleoside triphosphate hydrolases"/>
    <property type="match status" value="1"/>
</dbReference>
<dbReference type="Pfam" id="PF04851">
    <property type="entry name" value="ResIII"/>
    <property type="match status" value="1"/>
</dbReference>
<dbReference type="EMBL" id="UINC01110482">
    <property type="protein sequence ID" value="SVC78018.1"/>
    <property type="molecule type" value="Genomic_DNA"/>
</dbReference>
<dbReference type="InterPro" id="IPR027417">
    <property type="entry name" value="P-loop_NTPase"/>
</dbReference>
<protein>
    <recommendedName>
        <fullName evidence="1">Helicase ATP-binding domain-containing protein</fullName>
    </recommendedName>
</protein>
<reference evidence="2" key="1">
    <citation type="submission" date="2018-05" db="EMBL/GenBank/DDBJ databases">
        <authorList>
            <person name="Lanie J.A."/>
            <person name="Ng W.-L."/>
            <person name="Kazmierczak K.M."/>
            <person name="Andrzejewski T.M."/>
            <person name="Davidsen T.M."/>
            <person name="Wayne K.J."/>
            <person name="Tettelin H."/>
            <person name="Glass J.I."/>
            <person name="Rusch D."/>
            <person name="Podicherti R."/>
            <person name="Tsui H.-C.T."/>
            <person name="Winkler M.E."/>
        </authorList>
    </citation>
    <scope>NUCLEOTIDE SEQUENCE</scope>
</reference>
<feature type="non-terminal residue" evidence="2">
    <location>
        <position position="1"/>
    </location>
</feature>
<dbReference type="Gene3D" id="3.40.50.300">
    <property type="entry name" value="P-loop containing nucleotide triphosphate hydrolases"/>
    <property type="match status" value="1"/>
</dbReference>
<accession>A0A382PZD8</accession>
<dbReference type="InterPro" id="IPR014001">
    <property type="entry name" value="Helicase_ATP-bd"/>
</dbReference>
<dbReference type="InterPro" id="IPR049430">
    <property type="entry name" value="UvsW_N_sf"/>
</dbReference>
<dbReference type="GO" id="GO:0005829">
    <property type="term" value="C:cytosol"/>
    <property type="evidence" value="ECO:0007669"/>
    <property type="project" value="TreeGrafter"/>
</dbReference>
<feature type="domain" description="Helicase ATP-binding" evidence="1">
    <location>
        <begin position="108"/>
        <end position="214"/>
    </location>
</feature>
<gene>
    <name evidence="2" type="ORF">METZ01_LOCUS330872</name>
</gene>
<dbReference type="Gene3D" id="3.30.780.20">
    <property type="match status" value="1"/>
</dbReference>
<name>A0A382PZD8_9ZZZZ</name>
<evidence type="ECO:0000313" key="2">
    <source>
        <dbReference type="EMBL" id="SVC78018.1"/>
    </source>
</evidence>
<dbReference type="InterPro" id="IPR006935">
    <property type="entry name" value="Helicase/UvrB_N"/>
</dbReference>
<dbReference type="Pfam" id="PF21241">
    <property type="entry name" value="UvsW_N"/>
    <property type="match status" value="1"/>
</dbReference>
<dbReference type="PROSITE" id="PS51192">
    <property type="entry name" value="HELICASE_ATP_BIND_1"/>
    <property type="match status" value="1"/>
</dbReference>
<evidence type="ECO:0000259" key="1">
    <source>
        <dbReference type="PROSITE" id="PS51192"/>
    </source>
</evidence>
<organism evidence="2">
    <name type="scientific">marine metagenome</name>
    <dbReference type="NCBI Taxonomy" id="408172"/>
    <lineage>
        <taxon>unclassified sequences</taxon>
        <taxon>metagenomes</taxon>
        <taxon>ecological metagenomes</taxon>
    </lineage>
</organism>